<gene>
    <name evidence="8" type="ORF">NADFUDRAFT_48217</name>
</gene>
<organism evidence="8 9">
    <name type="scientific">Nadsonia fulvescens var. elongata DSM 6958</name>
    <dbReference type="NCBI Taxonomy" id="857566"/>
    <lineage>
        <taxon>Eukaryota</taxon>
        <taxon>Fungi</taxon>
        <taxon>Dikarya</taxon>
        <taxon>Ascomycota</taxon>
        <taxon>Saccharomycotina</taxon>
        <taxon>Dipodascomycetes</taxon>
        <taxon>Dipodascales</taxon>
        <taxon>Dipodascales incertae sedis</taxon>
        <taxon>Nadsonia</taxon>
    </lineage>
</organism>
<dbReference type="PROSITE" id="PS50102">
    <property type="entry name" value="RRM"/>
    <property type="match status" value="3"/>
</dbReference>
<feature type="compositionally biased region" description="Polar residues" evidence="5">
    <location>
        <begin position="287"/>
        <end position="297"/>
    </location>
</feature>
<keyword evidence="6" id="KW-0812">Transmembrane</keyword>
<feature type="transmembrane region" description="Helical" evidence="6">
    <location>
        <begin position="54"/>
        <end position="72"/>
    </location>
</feature>
<dbReference type="InterPro" id="IPR035979">
    <property type="entry name" value="RBD_domain_sf"/>
</dbReference>
<dbReference type="InterPro" id="IPR003954">
    <property type="entry name" value="RRM_euk-type"/>
</dbReference>
<keyword evidence="6" id="KW-0472">Membrane</keyword>
<evidence type="ECO:0000256" key="6">
    <source>
        <dbReference type="SAM" id="Phobius"/>
    </source>
</evidence>
<evidence type="ECO:0000256" key="5">
    <source>
        <dbReference type="SAM" id="MobiDB-lite"/>
    </source>
</evidence>
<feature type="region of interest" description="Disordered" evidence="5">
    <location>
        <begin position="287"/>
        <end position="310"/>
    </location>
</feature>
<sequence>MTIDPSVISQGNRDQVVVAGGQDTTQEVRHFQGAHQPIDQKVNLTGTIVAIPDLIEVVGGIAIVTIIVVAVIDRRHHLFRYPLQLTAIVGQYFQVGDVCDASIVRDKVTNRSKGVAYVEFAQMESVARAIQLTGNKLLGIPVIVQHTESEKNRLALEAAGNPQIKETAEDKSAHIPAFNTPSKSGLQIYVGNIYFGITEEELKMIFQAFGEIEYVNVQRDETGRSKGYAFVKYRHEDHAKEALLKMNGFVLAGRNLKVGVGVADKNAASMIQSLGNSFVQNTHTNPLTSVQTSSQSPVEPKTNEAMESAKPMSREALMRKLMREDDNLLNPTNKSDLDQDTRPVPIIVSRCVALQNMFDPSEESGTTWTTELLEDVKAECEAKYGKVVHIQIDAQSPKGEIFAKFDTPESAKRALEDLNGRYFGGKQISATSMVEMVYTLRFPKSKDL</sequence>
<dbReference type="AlphaFoldDB" id="A0A1E3PEN7"/>
<protein>
    <submittedName>
        <fullName evidence="8">Splicing factor, CC1-like protein</fullName>
    </submittedName>
</protein>
<reference evidence="8 9" key="1">
    <citation type="journal article" date="2016" name="Proc. Natl. Acad. Sci. U.S.A.">
        <title>Comparative genomics of biotechnologically important yeasts.</title>
        <authorList>
            <person name="Riley R."/>
            <person name="Haridas S."/>
            <person name="Wolfe K.H."/>
            <person name="Lopes M.R."/>
            <person name="Hittinger C.T."/>
            <person name="Goeker M."/>
            <person name="Salamov A.A."/>
            <person name="Wisecaver J.H."/>
            <person name="Long T.M."/>
            <person name="Calvey C.H."/>
            <person name="Aerts A.L."/>
            <person name="Barry K.W."/>
            <person name="Choi C."/>
            <person name="Clum A."/>
            <person name="Coughlan A.Y."/>
            <person name="Deshpande S."/>
            <person name="Douglass A.P."/>
            <person name="Hanson S.J."/>
            <person name="Klenk H.-P."/>
            <person name="LaButti K.M."/>
            <person name="Lapidus A."/>
            <person name="Lindquist E.A."/>
            <person name="Lipzen A.M."/>
            <person name="Meier-Kolthoff J.P."/>
            <person name="Ohm R.A."/>
            <person name="Otillar R.P."/>
            <person name="Pangilinan J.L."/>
            <person name="Peng Y."/>
            <person name="Rokas A."/>
            <person name="Rosa C.A."/>
            <person name="Scheuner C."/>
            <person name="Sibirny A.A."/>
            <person name="Slot J.C."/>
            <person name="Stielow J.B."/>
            <person name="Sun H."/>
            <person name="Kurtzman C.P."/>
            <person name="Blackwell M."/>
            <person name="Grigoriev I.V."/>
            <person name="Jeffries T.W."/>
        </authorList>
    </citation>
    <scope>NUCLEOTIDE SEQUENCE [LARGE SCALE GENOMIC DNA]</scope>
    <source>
        <strain evidence="8 9">DSM 6958</strain>
    </source>
</reference>
<dbReference type="SUPFAM" id="SSF54928">
    <property type="entry name" value="RNA-binding domain, RBD"/>
    <property type="match status" value="2"/>
</dbReference>
<dbReference type="InterPro" id="IPR029123">
    <property type="entry name" value="RBM39_linker"/>
</dbReference>
<dbReference type="InterPro" id="IPR000504">
    <property type="entry name" value="RRM_dom"/>
</dbReference>
<dbReference type="OrthoDB" id="5411533at2759"/>
<keyword evidence="3 4" id="KW-0694">RNA-binding</keyword>
<dbReference type="GO" id="GO:0006397">
    <property type="term" value="P:mRNA processing"/>
    <property type="evidence" value="ECO:0007669"/>
    <property type="project" value="InterPro"/>
</dbReference>
<keyword evidence="2" id="KW-0677">Repeat</keyword>
<proteinExistence type="predicted"/>
<dbReference type="Gene3D" id="3.30.70.330">
    <property type="match status" value="3"/>
</dbReference>
<evidence type="ECO:0000313" key="8">
    <source>
        <dbReference type="EMBL" id="ODQ63347.1"/>
    </source>
</evidence>
<dbReference type="STRING" id="857566.A0A1E3PEN7"/>
<name>A0A1E3PEN7_9ASCO</name>
<dbReference type="SMART" id="SM00361">
    <property type="entry name" value="RRM_1"/>
    <property type="match status" value="2"/>
</dbReference>
<dbReference type="EMBL" id="KV454415">
    <property type="protein sequence ID" value="ODQ63347.1"/>
    <property type="molecule type" value="Genomic_DNA"/>
</dbReference>
<evidence type="ECO:0000313" key="9">
    <source>
        <dbReference type="Proteomes" id="UP000095009"/>
    </source>
</evidence>
<dbReference type="GO" id="GO:0005634">
    <property type="term" value="C:nucleus"/>
    <property type="evidence" value="ECO:0007669"/>
    <property type="project" value="InterPro"/>
</dbReference>
<keyword evidence="1" id="KW-0597">Phosphoprotein</keyword>
<feature type="domain" description="RRM" evidence="7">
    <location>
        <begin position="350"/>
        <end position="435"/>
    </location>
</feature>
<dbReference type="SMART" id="SM00360">
    <property type="entry name" value="RRM"/>
    <property type="match status" value="3"/>
</dbReference>
<dbReference type="NCBIfam" id="TIGR01622">
    <property type="entry name" value="SF-CC1"/>
    <property type="match status" value="1"/>
</dbReference>
<evidence type="ECO:0000256" key="2">
    <source>
        <dbReference type="ARBA" id="ARBA00022737"/>
    </source>
</evidence>
<dbReference type="InterPro" id="IPR006509">
    <property type="entry name" value="RBM39_SF"/>
</dbReference>
<dbReference type="InterPro" id="IPR012677">
    <property type="entry name" value="Nucleotide-bd_a/b_plait_sf"/>
</dbReference>
<evidence type="ECO:0000256" key="3">
    <source>
        <dbReference type="ARBA" id="ARBA00022884"/>
    </source>
</evidence>
<keyword evidence="6" id="KW-1133">Transmembrane helix</keyword>
<evidence type="ECO:0000256" key="1">
    <source>
        <dbReference type="ARBA" id="ARBA00022553"/>
    </source>
</evidence>
<accession>A0A1E3PEN7</accession>
<dbReference type="Pfam" id="PF15519">
    <property type="entry name" value="RBM39linker"/>
    <property type="match status" value="1"/>
</dbReference>
<dbReference type="Proteomes" id="UP000095009">
    <property type="component" value="Unassembled WGS sequence"/>
</dbReference>
<feature type="domain" description="RRM" evidence="7">
    <location>
        <begin position="186"/>
        <end position="263"/>
    </location>
</feature>
<evidence type="ECO:0000259" key="7">
    <source>
        <dbReference type="PROSITE" id="PS50102"/>
    </source>
</evidence>
<dbReference type="PANTHER" id="PTHR48036">
    <property type="entry name" value="SPLICING FACTOR (PAD-1), PUTATIVE (AFU_ORTHOLOGUE AFUA_1G15810)-RELATED"/>
    <property type="match status" value="1"/>
</dbReference>
<keyword evidence="9" id="KW-1185">Reference proteome</keyword>
<dbReference type="GO" id="GO:0003723">
    <property type="term" value="F:RNA binding"/>
    <property type="evidence" value="ECO:0007669"/>
    <property type="project" value="UniProtKB-UniRule"/>
</dbReference>
<dbReference type="CDD" id="cd12285">
    <property type="entry name" value="RRM3_RBM39_like"/>
    <property type="match status" value="1"/>
</dbReference>
<evidence type="ECO:0000256" key="4">
    <source>
        <dbReference type="PROSITE-ProRule" id="PRU00176"/>
    </source>
</evidence>
<dbReference type="Pfam" id="PF00076">
    <property type="entry name" value="RRM_1"/>
    <property type="match status" value="3"/>
</dbReference>
<feature type="domain" description="RRM" evidence="7">
    <location>
        <begin position="91"/>
        <end position="149"/>
    </location>
</feature>